<organism evidence="2 3">
    <name type="scientific">Mesoflavibacter profundi</name>
    <dbReference type="NCBI Taxonomy" id="2708110"/>
    <lineage>
        <taxon>Bacteria</taxon>
        <taxon>Pseudomonadati</taxon>
        <taxon>Bacteroidota</taxon>
        <taxon>Flavobacteriia</taxon>
        <taxon>Flavobacteriales</taxon>
        <taxon>Flavobacteriaceae</taxon>
        <taxon>Mesoflavibacter</taxon>
    </lineage>
</organism>
<proteinExistence type="predicted"/>
<dbReference type="EMBL" id="JAPFGC010000002">
    <property type="protein sequence ID" value="MDA0176253.1"/>
    <property type="molecule type" value="Genomic_DNA"/>
</dbReference>
<protein>
    <submittedName>
        <fullName evidence="2">AAA family ATPase</fullName>
    </submittedName>
</protein>
<dbReference type="Pfam" id="PF13175">
    <property type="entry name" value="AAA_15"/>
    <property type="match status" value="2"/>
</dbReference>
<dbReference type="PANTHER" id="PTHR43581">
    <property type="entry name" value="ATP/GTP PHOSPHATASE"/>
    <property type="match status" value="1"/>
</dbReference>
<evidence type="ECO:0000259" key="1">
    <source>
        <dbReference type="Pfam" id="PF13175"/>
    </source>
</evidence>
<dbReference type="PANTHER" id="PTHR43581:SF4">
    <property type="entry name" value="ATP_GTP PHOSPHATASE"/>
    <property type="match status" value="1"/>
</dbReference>
<evidence type="ECO:0000313" key="3">
    <source>
        <dbReference type="Proteomes" id="UP001149142"/>
    </source>
</evidence>
<reference evidence="2" key="1">
    <citation type="submission" date="2022-11" db="EMBL/GenBank/DDBJ databases">
        <title>Refractory cell wall polysaccharides provide important carbon source for microbial heterotrophs in the hadal ocean.</title>
        <authorList>
            <person name="Zhu X."/>
        </authorList>
    </citation>
    <scope>NUCLEOTIDE SEQUENCE</scope>
    <source>
        <strain evidence="2">MTRN7</strain>
    </source>
</reference>
<evidence type="ECO:0000313" key="2">
    <source>
        <dbReference type="EMBL" id="MDA0176253.1"/>
    </source>
</evidence>
<dbReference type="RefSeq" id="WP_270004970.1">
    <property type="nucleotide sequence ID" value="NZ_JAPFGC010000002.1"/>
</dbReference>
<feature type="domain" description="Endonuclease GajA/Old nuclease/RecF-like AAA" evidence="1">
    <location>
        <begin position="215"/>
        <end position="332"/>
    </location>
</feature>
<dbReference type="InterPro" id="IPR051396">
    <property type="entry name" value="Bact_Antivir_Def_Nuclease"/>
</dbReference>
<dbReference type="InterPro" id="IPR027417">
    <property type="entry name" value="P-loop_NTPase"/>
</dbReference>
<dbReference type="Proteomes" id="UP001149142">
    <property type="component" value="Unassembled WGS sequence"/>
</dbReference>
<keyword evidence="3" id="KW-1185">Reference proteome</keyword>
<dbReference type="InterPro" id="IPR041685">
    <property type="entry name" value="AAA_GajA/Old/RecF-like"/>
</dbReference>
<feature type="domain" description="Endonuclease GajA/Old nuclease/RecF-like AAA" evidence="1">
    <location>
        <begin position="1"/>
        <end position="154"/>
    </location>
</feature>
<name>A0ABT4RWP7_9FLAO</name>
<dbReference type="Gene3D" id="3.40.50.300">
    <property type="entry name" value="P-loop containing nucleotide triphosphate hydrolases"/>
    <property type="match status" value="1"/>
</dbReference>
<dbReference type="SUPFAM" id="SSF52540">
    <property type="entry name" value="P-loop containing nucleoside triphosphate hydrolases"/>
    <property type="match status" value="1"/>
</dbReference>
<dbReference type="CDD" id="cd00267">
    <property type="entry name" value="ABC_ATPase"/>
    <property type="match status" value="1"/>
</dbReference>
<comment type="caution">
    <text evidence="2">The sequence shown here is derived from an EMBL/GenBank/DDBJ whole genome shotgun (WGS) entry which is preliminary data.</text>
</comment>
<sequence>MKLKSIEIYDFKSISYEKLEIQSNQVCLVGKNESGKSSIISAISYLNILETELETSSLNKGSDRYPNGLPIIIGTFSLSKNVYSKLFKLISEYLPIEDLSSLSKQSENCKLQLKRWGNGISNISISILSSGKFGLKLSDKISELAKFYDSFFQDIYPEIEYFENEDLLIEPSTIEELLGSDKKFETFRKLLVIGGCNDFNDLNNSDINFVTTYLSDIEIELNQIFKKHYKQDQSIKIKIVPALGDKLNLIIRDSSNKSFSINERSPGFQYYFSFLVNKLYTKKVSGNKNNIILLDEPGHSLHPKGAKDLLKSFDEISESSQILYTTHNPFLAVRNCVDSLIFVNKSAKDGTKINRKPFLNKYQLLRRELGIMLNDSFLIGDINLVVEGNTEKLAFHRLFQFEKYRDLEWMNIYNADGVNNIPQAINYLGKNNLKLSGITILDSDSEANDVKKVKAYKNNIKEDNWEEVEINAVFNDQKTRTFEDLFPQDLYIQAYNNYCKSLKTLEVFEKEHIDFELTKEIETPIINTLSTYFKTFLPENSKSNITKQDVIRHLLDIVDEMPEKEQTSNLSNAFKLCDIIKSNFLKIEKYANN</sequence>
<gene>
    <name evidence="2" type="ORF">OOZ35_01980</name>
</gene>
<accession>A0ABT4RWP7</accession>